<name>A0A8C6ZZU9_NOTPE</name>
<dbReference type="InterPro" id="IPR011489">
    <property type="entry name" value="EMI_domain"/>
</dbReference>
<evidence type="ECO:0000256" key="6">
    <source>
        <dbReference type="SAM" id="SignalP"/>
    </source>
</evidence>
<accession>A0A8C6ZZU9</accession>
<keyword evidence="3 6" id="KW-0732">Signal</keyword>
<dbReference type="AlphaFoldDB" id="A0A8C6ZZU9"/>
<evidence type="ECO:0000256" key="2">
    <source>
        <dbReference type="ARBA" id="ARBA00022525"/>
    </source>
</evidence>
<evidence type="ECO:0000313" key="8">
    <source>
        <dbReference type="Ensembl" id="ENSNPEP00000019688.1"/>
    </source>
</evidence>
<dbReference type="PANTHER" id="PTHR15427:SF23">
    <property type="entry name" value="EMI DOMAIN-CONTAINING PROTEIN 1"/>
    <property type="match status" value="1"/>
</dbReference>
<sequence>MAGRAGAGWPRRLLALGLCCLLPPPGSGTWRPAACPRSSCSKWCSYAVTRTVSCHVQNGTVLQRVFQSCRWPPACGGGSYRTVVRPVYRVAYRTLTALEWKCCPGHTGTHCHQGSARGHLVTSAPRARPSGHPHRPRVTRLSAPDPPPSPLWGSPAARGSPGEDGQSHPSDHQGWGGAQGAPRHLLAAHWGSPQMLRHPPHAGGVTHGAFTLFFLPPGPPGPPGAPGRDGARGLPGEKGAPGLPGPPGPPGPPRAPLGPAISRVSNPSKQGSPLQRYPGDGGALGPAGPAPHLSTQGCRSPKGCGGDPHWGLRNTAALEGAGGRAPQHPLTGAVSRSQGEGLHQLREALKILAERVLILETMIGLYGEWGRRAAPRPPLGLPRVTPSPRRGQAAAPRPAVGPGDTLGTQGHGVAQCER</sequence>
<dbReference type="Proteomes" id="UP000694420">
    <property type="component" value="Unplaced"/>
</dbReference>
<evidence type="ECO:0000313" key="9">
    <source>
        <dbReference type="Proteomes" id="UP000694420"/>
    </source>
</evidence>
<keyword evidence="2" id="KW-0964">Secreted</keyword>
<feature type="region of interest" description="Disordered" evidence="5">
    <location>
        <begin position="370"/>
        <end position="418"/>
    </location>
</feature>
<feature type="compositionally biased region" description="Pro residues" evidence="5">
    <location>
        <begin position="243"/>
        <end position="256"/>
    </location>
</feature>
<reference evidence="8" key="2">
    <citation type="submission" date="2025-09" db="UniProtKB">
        <authorList>
            <consortium name="Ensembl"/>
        </authorList>
    </citation>
    <scope>IDENTIFICATION</scope>
</reference>
<feature type="region of interest" description="Disordered" evidence="5">
    <location>
        <begin position="209"/>
        <end position="311"/>
    </location>
</feature>
<feature type="compositionally biased region" description="Low complexity" evidence="5">
    <location>
        <begin position="388"/>
        <end position="403"/>
    </location>
</feature>
<evidence type="ECO:0000259" key="7">
    <source>
        <dbReference type="PROSITE" id="PS51041"/>
    </source>
</evidence>
<evidence type="ECO:0000256" key="4">
    <source>
        <dbReference type="ARBA" id="ARBA00023157"/>
    </source>
</evidence>
<keyword evidence="9" id="KW-1185">Reference proteome</keyword>
<dbReference type="Pfam" id="PF07546">
    <property type="entry name" value="EMI"/>
    <property type="match status" value="1"/>
</dbReference>
<dbReference type="Ensembl" id="ENSNPET00000020190.1">
    <property type="protein sequence ID" value="ENSNPEP00000019688.1"/>
    <property type="gene ID" value="ENSNPEG00000014662.1"/>
</dbReference>
<proteinExistence type="predicted"/>
<feature type="region of interest" description="Disordered" evidence="5">
    <location>
        <begin position="108"/>
        <end position="180"/>
    </location>
</feature>
<dbReference type="PANTHER" id="PTHR15427">
    <property type="entry name" value="EMILIN ELASTIN MICROFIBRIL INTERFACE-LOCATED PROTEIN ELASTIN MICROFIBRIL INTERFACER"/>
    <property type="match status" value="1"/>
</dbReference>
<comment type="subcellular location">
    <subcellularLocation>
        <location evidence="1">Secreted</location>
    </subcellularLocation>
</comment>
<feature type="domain" description="EMI" evidence="7">
    <location>
        <begin position="43"/>
        <end position="113"/>
    </location>
</feature>
<evidence type="ECO:0000256" key="3">
    <source>
        <dbReference type="ARBA" id="ARBA00022729"/>
    </source>
</evidence>
<reference evidence="8" key="1">
    <citation type="submission" date="2025-08" db="UniProtKB">
        <authorList>
            <consortium name="Ensembl"/>
        </authorList>
    </citation>
    <scope>IDENTIFICATION</scope>
</reference>
<organism evidence="8 9">
    <name type="scientific">Nothoprocta perdicaria</name>
    <name type="common">Chilean tinamou</name>
    <name type="synonym">Crypturus perdicarius</name>
    <dbReference type="NCBI Taxonomy" id="30464"/>
    <lineage>
        <taxon>Eukaryota</taxon>
        <taxon>Metazoa</taxon>
        <taxon>Chordata</taxon>
        <taxon>Craniata</taxon>
        <taxon>Vertebrata</taxon>
        <taxon>Euteleostomi</taxon>
        <taxon>Archelosauria</taxon>
        <taxon>Archosauria</taxon>
        <taxon>Dinosauria</taxon>
        <taxon>Saurischia</taxon>
        <taxon>Theropoda</taxon>
        <taxon>Coelurosauria</taxon>
        <taxon>Aves</taxon>
        <taxon>Palaeognathae</taxon>
        <taxon>Tinamiformes</taxon>
        <taxon>Tinamidae</taxon>
        <taxon>Nothoprocta</taxon>
    </lineage>
</organism>
<feature type="compositionally biased region" description="Low complexity" evidence="5">
    <location>
        <begin position="226"/>
        <end position="241"/>
    </location>
</feature>
<dbReference type="InterPro" id="IPR050392">
    <property type="entry name" value="Collagen/C1q_domain"/>
</dbReference>
<evidence type="ECO:0000256" key="5">
    <source>
        <dbReference type="SAM" id="MobiDB-lite"/>
    </source>
</evidence>
<feature type="compositionally biased region" description="Polar residues" evidence="5">
    <location>
        <begin position="263"/>
        <end position="273"/>
    </location>
</feature>
<feature type="signal peptide" evidence="6">
    <location>
        <begin position="1"/>
        <end position="28"/>
    </location>
</feature>
<dbReference type="GO" id="GO:0005576">
    <property type="term" value="C:extracellular region"/>
    <property type="evidence" value="ECO:0007669"/>
    <property type="project" value="UniProtKB-SubCell"/>
</dbReference>
<protein>
    <submittedName>
        <fullName evidence="8">EMI domain containing 1</fullName>
    </submittedName>
</protein>
<feature type="compositionally biased region" description="Pro residues" evidence="5">
    <location>
        <begin position="216"/>
        <end position="225"/>
    </location>
</feature>
<keyword evidence="4" id="KW-1015">Disulfide bond</keyword>
<evidence type="ECO:0000256" key="1">
    <source>
        <dbReference type="ARBA" id="ARBA00004613"/>
    </source>
</evidence>
<dbReference type="PROSITE" id="PS51041">
    <property type="entry name" value="EMI"/>
    <property type="match status" value="1"/>
</dbReference>
<feature type="compositionally biased region" description="Basic residues" evidence="5">
    <location>
        <begin position="129"/>
        <end position="138"/>
    </location>
</feature>
<feature type="chain" id="PRO_5034331354" evidence="6">
    <location>
        <begin position="29"/>
        <end position="418"/>
    </location>
</feature>